<evidence type="ECO:0000313" key="2">
    <source>
        <dbReference type="Proteomes" id="UP000030686"/>
    </source>
</evidence>
<sequence length="68" mass="7774">MSILKLVDNSASPKPCQLLYGMKSWLIIELPDGQIFIYYSYLDTPLPLREDMLVGRDIPVFCAPVRQT</sequence>
<evidence type="ECO:0000313" key="1">
    <source>
        <dbReference type="EMBL" id="CDM32578.1"/>
    </source>
</evidence>
<dbReference type="EMBL" id="HG792016">
    <property type="protein sequence ID" value="CDM32578.1"/>
    <property type="molecule type" value="Genomic_DNA"/>
</dbReference>
<accession>W6Q772</accession>
<proteinExistence type="predicted"/>
<dbReference type="Proteomes" id="UP000030686">
    <property type="component" value="Unassembled WGS sequence"/>
</dbReference>
<name>W6Q772_PENRF</name>
<organism evidence="1 2">
    <name type="scientific">Penicillium roqueforti (strain FM164)</name>
    <dbReference type="NCBI Taxonomy" id="1365484"/>
    <lineage>
        <taxon>Eukaryota</taxon>
        <taxon>Fungi</taxon>
        <taxon>Dikarya</taxon>
        <taxon>Ascomycota</taxon>
        <taxon>Pezizomycotina</taxon>
        <taxon>Eurotiomycetes</taxon>
        <taxon>Eurotiomycetidae</taxon>
        <taxon>Eurotiales</taxon>
        <taxon>Aspergillaceae</taxon>
        <taxon>Penicillium</taxon>
    </lineage>
</organism>
<dbReference type="OrthoDB" id="4290543at2759"/>
<keyword evidence="2" id="KW-1185">Reference proteome</keyword>
<dbReference type="AlphaFoldDB" id="W6Q772"/>
<protein>
    <submittedName>
        <fullName evidence="1">Genomic scaffold, ProqFM164S02</fullName>
    </submittedName>
</protein>
<reference evidence="1" key="1">
    <citation type="journal article" date="2014" name="Nat. Commun.">
        <title>Multiple recent horizontal transfers of a large genomic region in cheese making fungi.</title>
        <authorList>
            <person name="Cheeseman K."/>
            <person name="Ropars J."/>
            <person name="Renault P."/>
            <person name="Dupont J."/>
            <person name="Gouzy J."/>
            <person name="Branca A."/>
            <person name="Abraham A.L."/>
            <person name="Ceppi M."/>
            <person name="Conseiller E."/>
            <person name="Debuchy R."/>
            <person name="Malagnac F."/>
            <person name="Goarin A."/>
            <person name="Silar P."/>
            <person name="Lacoste S."/>
            <person name="Sallet E."/>
            <person name="Bensimon A."/>
            <person name="Giraud T."/>
            <person name="Brygoo Y."/>
        </authorList>
    </citation>
    <scope>NUCLEOTIDE SEQUENCE [LARGE SCALE GENOMIC DNA]</scope>
    <source>
        <strain evidence="1">FM164</strain>
    </source>
</reference>
<gene>
    <name evidence="1" type="ORF">PROQFM164_S02g002729</name>
</gene>